<proteinExistence type="inferred from homology"/>
<dbReference type="SUPFAM" id="SSF50494">
    <property type="entry name" value="Trypsin-like serine proteases"/>
    <property type="match status" value="1"/>
</dbReference>
<dbReference type="InterPro" id="IPR051487">
    <property type="entry name" value="Ser/Thr_Proteases_Immune/Dev"/>
</dbReference>
<evidence type="ECO:0000313" key="5">
    <source>
        <dbReference type="EnsemblMetazoa" id="GPPI034141-PA"/>
    </source>
</evidence>
<evidence type="ECO:0000256" key="2">
    <source>
        <dbReference type="ARBA" id="ARBA00024195"/>
    </source>
</evidence>
<name>A0A1B0BLS5_9MUSC</name>
<organism evidence="5 6">
    <name type="scientific">Glossina palpalis gambiensis</name>
    <dbReference type="NCBI Taxonomy" id="67801"/>
    <lineage>
        <taxon>Eukaryota</taxon>
        <taxon>Metazoa</taxon>
        <taxon>Ecdysozoa</taxon>
        <taxon>Arthropoda</taxon>
        <taxon>Hexapoda</taxon>
        <taxon>Insecta</taxon>
        <taxon>Pterygota</taxon>
        <taxon>Neoptera</taxon>
        <taxon>Endopterygota</taxon>
        <taxon>Diptera</taxon>
        <taxon>Brachycera</taxon>
        <taxon>Muscomorpha</taxon>
        <taxon>Hippoboscoidea</taxon>
        <taxon>Glossinidae</taxon>
        <taxon>Glossina</taxon>
    </lineage>
</organism>
<protein>
    <recommendedName>
        <fullName evidence="4">Peptidase S1 domain-containing protein</fullName>
    </recommendedName>
</protein>
<dbReference type="VEuPathDB" id="VectorBase:GPPI034141"/>
<dbReference type="EMBL" id="JXJN01016531">
    <property type="status" value="NOT_ANNOTATED_CDS"/>
    <property type="molecule type" value="Genomic_DNA"/>
</dbReference>
<dbReference type="SMART" id="SM00020">
    <property type="entry name" value="Tryp_SPc"/>
    <property type="match status" value="1"/>
</dbReference>
<dbReference type="Pfam" id="PF00089">
    <property type="entry name" value="Trypsin"/>
    <property type="match status" value="1"/>
</dbReference>
<dbReference type="EMBL" id="JXJN01016532">
    <property type="status" value="NOT_ANNOTATED_CDS"/>
    <property type="molecule type" value="Genomic_DNA"/>
</dbReference>
<evidence type="ECO:0000256" key="1">
    <source>
        <dbReference type="ARBA" id="ARBA00023157"/>
    </source>
</evidence>
<dbReference type="EMBL" id="JXJN01016530">
    <property type="status" value="NOT_ANNOTATED_CDS"/>
    <property type="molecule type" value="Genomic_DNA"/>
</dbReference>
<dbReference type="Proteomes" id="UP000092460">
    <property type="component" value="Unassembled WGS sequence"/>
</dbReference>
<feature type="region of interest" description="Disordered" evidence="3">
    <location>
        <begin position="189"/>
        <end position="227"/>
    </location>
</feature>
<dbReference type="GO" id="GO:0006508">
    <property type="term" value="P:proteolysis"/>
    <property type="evidence" value="ECO:0007669"/>
    <property type="project" value="InterPro"/>
</dbReference>
<evidence type="ECO:0000313" key="6">
    <source>
        <dbReference type="Proteomes" id="UP000092460"/>
    </source>
</evidence>
<dbReference type="PROSITE" id="PS50240">
    <property type="entry name" value="TRYPSIN_DOM"/>
    <property type="match status" value="1"/>
</dbReference>
<dbReference type="STRING" id="67801.A0A1B0BLS5"/>
<dbReference type="InterPro" id="IPR043504">
    <property type="entry name" value="Peptidase_S1_PA_chymotrypsin"/>
</dbReference>
<sequence>MVTPAKSKLGQDNKKQLVKAVAIVVAIKHRRMILPQDRSNFFTKYPPKNVPPPPVGIVINPIIRADNTGKNAAKPAMIIPSEAPAKFKKKKVGFFNRTATAKGISLNFKVPMVIQQLSSYNVISIVSSRVLVTLAFVYRILIEHWLSEHWLLTIAIEMNYFWLITFAVAMIAWREDGYSAVAEDGENQAPVATDQPKVATDQPKTATGQPQIATDQPQTGTGRSATGEDCATRKSIVFAEAVDSDEASSIEFVSPLPAKLNSAPFLVAIRHTGGFCEGAIIATNWIVSTAYCLKDDKCEIFAGLHWLQKEQYAQIRNTSMVIRHNNYQEGYPNGPHNIALAQVEKPFQFTTSVYKISLTRHKHGEGEIFTWGYAGDWDIGLTTLNVKIISKKICEPFWNDKLSEDQICTYNNVSFDSTCGGNAGSPLIFRNPYEPELLGLLSFSEKNCGENLLPIVYTSIKHEGNITNVSQNMLDYMMTKCLYLHKLQMKGSNQYALAPRDGGGGRCEEL</sequence>
<reference evidence="6" key="1">
    <citation type="submission" date="2015-01" db="EMBL/GenBank/DDBJ databases">
        <authorList>
            <person name="Aksoy S."/>
            <person name="Warren W."/>
            <person name="Wilson R.K."/>
        </authorList>
    </citation>
    <scope>NUCLEOTIDE SEQUENCE [LARGE SCALE GENOMIC DNA]</scope>
    <source>
        <strain evidence="6">IAEA</strain>
    </source>
</reference>
<dbReference type="InterPro" id="IPR009003">
    <property type="entry name" value="Peptidase_S1_PA"/>
</dbReference>
<evidence type="ECO:0000259" key="4">
    <source>
        <dbReference type="PROSITE" id="PS50240"/>
    </source>
</evidence>
<comment type="similarity">
    <text evidence="2">Belongs to the peptidase S1 family. CLIP subfamily.</text>
</comment>
<feature type="domain" description="Peptidase S1" evidence="4">
    <location>
        <begin position="252"/>
        <end position="482"/>
    </location>
</feature>
<dbReference type="PANTHER" id="PTHR24256">
    <property type="entry name" value="TRYPTASE-RELATED"/>
    <property type="match status" value="1"/>
</dbReference>
<dbReference type="EnsemblMetazoa" id="GPPI034141-RA">
    <property type="protein sequence ID" value="GPPI034141-PA"/>
    <property type="gene ID" value="GPPI034141"/>
</dbReference>
<keyword evidence="6" id="KW-1185">Reference proteome</keyword>
<feature type="compositionally biased region" description="Polar residues" evidence="3">
    <location>
        <begin position="202"/>
        <end position="224"/>
    </location>
</feature>
<accession>A0A1B0BLS5</accession>
<dbReference type="AlphaFoldDB" id="A0A1B0BLS5"/>
<keyword evidence="1" id="KW-1015">Disulfide bond</keyword>
<dbReference type="Gene3D" id="2.40.10.10">
    <property type="entry name" value="Trypsin-like serine proteases"/>
    <property type="match status" value="1"/>
</dbReference>
<evidence type="ECO:0000256" key="3">
    <source>
        <dbReference type="SAM" id="MobiDB-lite"/>
    </source>
</evidence>
<dbReference type="GO" id="GO:0004252">
    <property type="term" value="F:serine-type endopeptidase activity"/>
    <property type="evidence" value="ECO:0007669"/>
    <property type="project" value="InterPro"/>
</dbReference>
<dbReference type="InterPro" id="IPR001254">
    <property type="entry name" value="Trypsin_dom"/>
</dbReference>
<reference evidence="5" key="2">
    <citation type="submission" date="2020-05" db="UniProtKB">
        <authorList>
            <consortium name="EnsemblMetazoa"/>
        </authorList>
    </citation>
    <scope>IDENTIFICATION</scope>
    <source>
        <strain evidence="5">IAEA</strain>
    </source>
</reference>